<dbReference type="GO" id="GO:0016791">
    <property type="term" value="F:phosphatase activity"/>
    <property type="evidence" value="ECO:0007669"/>
    <property type="project" value="TreeGrafter"/>
</dbReference>
<gene>
    <name evidence="3" type="ORF">LF1_12670</name>
</gene>
<name>A0A5B1CHM7_9BACT</name>
<comment type="similarity">
    <text evidence="1">Belongs to the metallophosphoesterase superfamily. YfcE family.</text>
</comment>
<organism evidence="3 4">
    <name type="scientific">Rubripirellula obstinata</name>
    <dbReference type="NCBI Taxonomy" id="406547"/>
    <lineage>
        <taxon>Bacteria</taxon>
        <taxon>Pseudomonadati</taxon>
        <taxon>Planctomycetota</taxon>
        <taxon>Planctomycetia</taxon>
        <taxon>Pirellulales</taxon>
        <taxon>Pirellulaceae</taxon>
        <taxon>Rubripirellula</taxon>
    </lineage>
</organism>
<comment type="caution">
    <text evidence="3">The sequence shown here is derived from an EMBL/GenBank/DDBJ whole genome shotgun (WGS) entry which is preliminary data.</text>
</comment>
<accession>A0A5B1CHM7</accession>
<dbReference type="Gene3D" id="3.60.21.10">
    <property type="match status" value="1"/>
</dbReference>
<dbReference type="Pfam" id="PF12850">
    <property type="entry name" value="Metallophos_2"/>
    <property type="match status" value="1"/>
</dbReference>
<dbReference type="InterPro" id="IPR024654">
    <property type="entry name" value="Calcineurin-like_PHP_lpxH"/>
</dbReference>
<dbReference type="PANTHER" id="PTHR42850:SF2">
    <property type="entry name" value="BLL5683 PROTEIN"/>
    <property type="match status" value="1"/>
</dbReference>
<dbReference type="InterPro" id="IPR011152">
    <property type="entry name" value="Pesterase_MJ0912"/>
</dbReference>
<evidence type="ECO:0000256" key="1">
    <source>
        <dbReference type="ARBA" id="ARBA00008950"/>
    </source>
</evidence>
<reference evidence="3 4" key="1">
    <citation type="submission" date="2019-08" db="EMBL/GenBank/DDBJ databases">
        <title>Deep-cultivation of Planctomycetes and their phenomic and genomic characterization uncovers novel biology.</title>
        <authorList>
            <person name="Wiegand S."/>
            <person name="Jogler M."/>
            <person name="Boedeker C."/>
            <person name="Pinto D."/>
            <person name="Vollmers J."/>
            <person name="Rivas-Marin E."/>
            <person name="Kohn T."/>
            <person name="Peeters S.H."/>
            <person name="Heuer A."/>
            <person name="Rast P."/>
            <person name="Oberbeckmann S."/>
            <person name="Bunk B."/>
            <person name="Jeske O."/>
            <person name="Meyerdierks A."/>
            <person name="Storesund J.E."/>
            <person name="Kallscheuer N."/>
            <person name="Luecker S."/>
            <person name="Lage O.M."/>
            <person name="Pohl T."/>
            <person name="Merkel B.J."/>
            <person name="Hornburger P."/>
            <person name="Mueller R.-W."/>
            <person name="Bruemmer F."/>
            <person name="Labrenz M."/>
            <person name="Spormann A.M."/>
            <person name="Op Den Camp H."/>
            <person name="Overmann J."/>
            <person name="Amann R."/>
            <person name="Jetten M.S.M."/>
            <person name="Mascher T."/>
            <person name="Medema M.H."/>
            <person name="Devos D.P."/>
            <person name="Kaster A.-K."/>
            <person name="Ovreas L."/>
            <person name="Rohde M."/>
            <person name="Galperin M.Y."/>
            <person name="Jogler C."/>
        </authorList>
    </citation>
    <scope>NUCLEOTIDE SEQUENCE [LARGE SCALE GENOMIC DNA]</scope>
    <source>
        <strain evidence="3 4">LF1</strain>
    </source>
</reference>
<dbReference type="InterPro" id="IPR029052">
    <property type="entry name" value="Metallo-depent_PP-like"/>
</dbReference>
<dbReference type="Proteomes" id="UP000322699">
    <property type="component" value="Unassembled WGS sequence"/>
</dbReference>
<keyword evidence="4" id="KW-1185">Reference proteome</keyword>
<dbReference type="PANTHER" id="PTHR42850">
    <property type="entry name" value="METALLOPHOSPHOESTERASE"/>
    <property type="match status" value="1"/>
</dbReference>
<feature type="domain" description="Calcineurin-like phosphoesterase" evidence="2">
    <location>
        <begin position="19"/>
        <end position="230"/>
    </location>
</feature>
<dbReference type="SUPFAM" id="SSF56300">
    <property type="entry name" value="Metallo-dependent phosphatases"/>
    <property type="match status" value="1"/>
</dbReference>
<dbReference type="AlphaFoldDB" id="A0A5B1CHM7"/>
<dbReference type="EMBL" id="VRLW01000001">
    <property type="protein sequence ID" value="KAA1258744.1"/>
    <property type="molecule type" value="Genomic_DNA"/>
</dbReference>
<evidence type="ECO:0000313" key="3">
    <source>
        <dbReference type="EMBL" id="KAA1258744.1"/>
    </source>
</evidence>
<dbReference type="InterPro" id="IPR050126">
    <property type="entry name" value="Ap4A_hydrolase"/>
</dbReference>
<dbReference type="GO" id="GO:0005737">
    <property type="term" value="C:cytoplasm"/>
    <property type="evidence" value="ECO:0007669"/>
    <property type="project" value="TreeGrafter"/>
</dbReference>
<proteinExistence type="inferred from homology"/>
<dbReference type="CDD" id="cd00838">
    <property type="entry name" value="MPP_superfamily"/>
    <property type="match status" value="1"/>
</dbReference>
<protein>
    <submittedName>
        <fullName evidence="3">Phosphodiesterase</fullName>
    </submittedName>
</protein>
<dbReference type="PIRSF" id="PIRSF000883">
    <property type="entry name" value="Pesterase_MJ0912"/>
    <property type="match status" value="1"/>
</dbReference>
<evidence type="ECO:0000259" key="2">
    <source>
        <dbReference type="Pfam" id="PF12850"/>
    </source>
</evidence>
<sequence>MVATGSESSSIRNDQVKRALISDIHGNLEALEAVLADIATQDVDEIYCLGDIIGYGPNPCECLDLVMSRAKKTILGNHDQAALFDPDGFNPMALQAIYWTRDQLDNGPGTSNQINDRWDFLGELPRQIDEGQYKFVHGSPRDPTNEYVFPEYVFDTRKMEILFGKIEHLCFMGHTHLPGVFTTECDFITPDDCDFTYKVGKEKLMVNVGSVGQPRDDNNKSCYVVLDTDANTITFRRIDYDRNSTADKIYNVPDLSDNLGDRLKHGR</sequence>
<evidence type="ECO:0000313" key="4">
    <source>
        <dbReference type="Proteomes" id="UP000322699"/>
    </source>
</evidence>